<gene>
    <name evidence="1" type="ORF">TH6_08560</name>
</gene>
<name>A0A367VDJ7_9PROT</name>
<dbReference type="EMBL" id="JPWB01000003">
    <property type="protein sequence ID" value="RCK23079.1"/>
    <property type="molecule type" value="Genomic_DNA"/>
</dbReference>
<reference evidence="1 2" key="1">
    <citation type="submission" date="2014-07" db="EMBL/GenBank/DDBJ databases">
        <title>Draft genome sequence of Thalassospira profundimaris R8-17.</title>
        <authorList>
            <person name="Lai Q."/>
            <person name="Shao Z."/>
        </authorList>
    </citation>
    <scope>NUCLEOTIDE SEQUENCE [LARGE SCALE GENOMIC DNA]</scope>
    <source>
        <strain evidence="1 2">R8-17</strain>
    </source>
</reference>
<accession>A0A367VDJ7</accession>
<dbReference type="AlphaFoldDB" id="A0A367VDJ7"/>
<proteinExistence type="predicted"/>
<evidence type="ECO:0000313" key="2">
    <source>
        <dbReference type="Proteomes" id="UP000253061"/>
    </source>
</evidence>
<sequence>MIICHEAPDLARLIEAYIGRARMVLLPDLASATTLANSLRDNNIRILAILGFPGNPASIPFSFLHAEPDLNLV</sequence>
<organism evidence="1 2">
    <name type="scientific">Thalassospira profundimaris</name>
    <dbReference type="NCBI Taxonomy" id="502049"/>
    <lineage>
        <taxon>Bacteria</taxon>
        <taxon>Pseudomonadati</taxon>
        <taxon>Pseudomonadota</taxon>
        <taxon>Alphaproteobacteria</taxon>
        <taxon>Rhodospirillales</taxon>
        <taxon>Thalassospiraceae</taxon>
        <taxon>Thalassospira</taxon>
    </lineage>
</organism>
<dbReference type="Proteomes" id="UP000253061">
    <property type="component" value="Unassembled WGS sequence"/>
</dbReference>
<evidence type="ECO:0000313" key="1">
    <source>
        <dbReference type="EMBL" id="RCK23079.1"/>
    </source>
</evidence>
<protein>
    <submittedName>
        <fullName evidence="1">Uncharacterized protein</fullName>
    </submittedName>
</protein>
<comment type="caution">
    <text evidence="1">The sequence shown here is derived from an EMBL/GenBank/DDBJ whole genome shotgun (WGS) entry which is preliminary data.</text>
</comment>